<evidence type="ECO:0000313" key="1">
    <source>
        <dbReference type="EMBL" id="RMZ58970.1"/>
    </source>
</evidence>
<dbReference type="AlphaFoldDB" id="A0A3M7LAF9"/>
<dbReference type="EMBL" id="QWIV01000014">
    <property type="protein sequence ID" value="RMZ58970.1"/>
    <property type="molecule type" value="Genomic_DNA"/>
</dbReference>
<keyword evidence="2" id="KW-1185">Reference proteome</keyword>
<reference evidence="1 2" key="1">
    <citation type="submission" date="2018-08" db="EMBL/GenBank/DDBJ databases">
        <title>Chryseobacterium nematophagum: a novel matrix digesting pathogen of nematodes.</title>
        <authorList>
            <person name="Page A."/>
            <person name="Roberts M."/>
            <person name="Felix M.-A."/>
            <person name="Weir W."/>
        </authorList>
    </citation>
    <scope>NUCLEOTIDE SEQUENCE [LARGE SCALE GENOMIC DNA]</scope>
    <source>
        <strain evidence="1 2">JUb275</strain>
    </source>
</reference>
<protein>
    <submittedName>
        <fullName evidence="1">Uncharacterized protein</fullName>
    </submittedName>
</protein>
<dbReference type="RefSeq" id="WP_122548117.1">
    <property type="nucleotide sequence ID" value="NZ_QWIV01000014.1"/>
</dbReference>
<name>A0A3M7LAF9_9FLAO</name>
<accession>A0A3M7LAF9</accession>
<proteinExistence type="predicted"/>
<gene>
    <name evidence="1" type="ORF">D1632_15505</name>
</gene>
<dbReference type="SUPFAM" id="SSF49842">
    <property type="entry name" value="TNF-like"/>
    <property type="match status" value="1"/>
</dbReference>
<sequence>MITEIWIDGKPLDLYTDTSIKHSLQVNDIAEVKDRQASFTNSFSIPKTPNNIRLLGGLGIPSDTSRAPYQKPDCKMKMEGFDFIVKGWMNVTETSDDYKIYVYSGIINFFKAIENKTLGNDLDLSEIDHIKDLDTVIQSFSNTNYKYLITDYNGLTHYGNEDNVINIDHLVPSVSVEYVWNKIRDTFGFDYTGSVFGTEAFTNLWLTYPKYIAIDELIPITENSGSKFIGNTNIPTNDPNLRYAPLLVSGYTNNQYFIAPEDGNYKLTFHVEIGTEYSNELMIKYLLCINQENINYDSRSYTTLIITNFTSQTQDISINVPLNAGDKVSFFNWHPNPNGHIQWNSAYTIKWELFDAGDVSFSQELKDFSIKDFVKEILIQFGLTIFPDEFSNTIEYITLGERINDAEVMDWSEKYRERSSESYVYESYGQQNIFSYQYHDKESNYNDGVIKIANENLTEKKEVFTSKTYSPDRDFVKFKINDEITETLRVFKLYDKNVKERNGQIEIEYKGLEKRFHFVRERILTADTTIGSKVLQQEQMLSSLPLADFQGLDWMSLLQKNYNVFGQILNDSRLHDIELNLNFIDYLTLDLRKLYFFQQEQQYYLLNKLQFDNTSSKGEFIRVKRYYDDVEIVDPTDPNQPFVNIVWAEETNTPKTGTASLIEVKIASSYSQNNDPFVTFEWEKSGDNINWISLLIGVSPYDVPLSGGIQWIRMKVIAESGNIIYSNKLQYEKFIIVCKRYHVWAADYQGIDELIIDYINCDGVAGHVAVSGPFGYHEYTMCASENSINTNGTLEDLGGC</sequence>
<organism evidence="1 2">
    <name type="scientific">Chryseobacterium nematophagum</name>
    <dbReference type="NCBI Taxonomy" id="2305228"/>
    <lineage>
        <taxon>Bacteria</taxon>
        <taxon>Pseudomonadati</taxon>
        <taxon>Bacteroidota</taxon>
        <taxon>Flavobacteriia</taxon>
        <taxon>Flavobacteriales</taxon>
        <taxon>Weeksellaceae</taxon>
        <taxon>Chryseobacterium group</taxon>
        <taxon>Chryseobacterium</taxon>
    </lineage>
</organism>
<dbReference type="InterPro" id="IPR008983">
    <property type="entry name" value="Tumour_necrosis_fac-like_dom"/>
</dbReference>
<comment type="caution">
    <text evidence="1">The sequence shown here is derived from an EMBL/GenBank/DDBJ whole genome shotgun (WGS) entry which is preliminary data.</text>
</comment>
<evidence type="ECO:0000313" key="2">
    <source>
        <dbReference type="Proteomes" id="UP000267524"/>
    </source>
</evidence>
<dbReference type="Proteomes" id="UP000267524">
    <property type="component" value="Unassembled WGS sequence"/>
</dbReference>